<dbReference type="GO" id="GO:0016491">
    <property type="term" value="F:oxidoreductase activity"/>
    <property type="evidence" value="ECO:0007669"/>
    <property type="project" value="InterPro"/>
</dbReference>
<dbReference type="PROSITE" id="PS51384">
    <property type="entry name" value="FAD_FR"/>
    <property type="match status" value="1"/>
</dbReference>
<dbReference type="GO" id="GO:0051537">
    <property type="term" value="F:2 iron, 2 sulfur cluster binding"/>
    <property type="evidence" value="ECO:0007669"/>
    <property type="project" value="UniProtKB-KW"/>
</dbReference>
<sequence>MSATITSTWRQVAARVVRHEDWGGGHRWLDLEVPGDLPAPAAGQFVQLLLPPPNPVLLPRPMSIAGARRARGRAVLGFLYAPVGAGTKALAALPVGAELELLGPLGRGYPLEAPGTPLLLAGGRGVAPLLFAADALARAGRRSTFLFGARTAAQLVGLAEARARLARNGGRLHLCTDDGSRGRRGTVVDLLEALAPRLAGPLVIHACGPHGMLAAVARWGLAHGVPAHLAMESVMACGTGVCRGCPLPRSAERRAAFDPAATPSLYGNREYAMCCTEGPVFEAHDLDWERVE</sequence>
<dbReference type="InterPro" id="IPR017938">
    <property type="entry name" value="Riboflavin_synthase-like_b-brl"/>
</dbReference>
<dbReference type="InterPro" id="IPR050353">
    <property type="entry name" value="PyrK_electron_transfer"/>
</dbReference>
<dbReference type="AlphaFoldDB" id="A0A832MLP7"/>
<dbReference type="Gene3D" id="2.40.30.10">
    <property type="entry name" value="Translation factors"/>
    <property type="match status" value="1"/>
</dbReference>
<dbReference type="PIRSF" id="PIRSF006816">
    <property type="entry name" value="Cyc3_hyd_g"/>
    <property type="match status" value="1"/>
</dbReference>
<feature type="binding site" evidence="10">
    <location>
        <position position="275"/>
    </location>
    <ligand>
        <name>[2Fe-2S] cluster</name>
        <dbReference type="ChEBI" id="CHEBI:190135"/>
    </ligand>
</feature>
<protein>
    <recommendedName>
        <fullName evidence="11">FAD-binding FR-type domain-containing protein</fullName>
    </recommendedName>
</protein>
<comment type="cofactor">
    <cofactor evidence="10">
        <name>[2Fe-2S] cluster</name>
        <dbReference type="ChEBI" id="CHEBI:190135"/>
    </cofactor>
    <text evidence="10">Binds 1 [2Fe-2S] cluster per subunit.</text>
</comment>
<evidence type="ECO:0000256" key="10">
    <source>
        <dbReference type="PIRSR" id="PIRSR006816-2"/>
    </source>
</evidence>
<feature type="binding site" evidence="9">
    <location>
        <begin position="86"/>
        <end position="87"/>
    </location>
    <ligand>
        <name>FAD</name>
        <dbReference type="ChEBI" id="CHEBI:57692"/>
    </ligand>
</feature>
<dbReference type="InterPro" id="IPR012165">
    <property type="entry name" value="Cyt_c3_hydrogenase_gsu"/>
</dbReference>
<dbReference type="Pfam" id="PF00175">
    <property type="entry name" value="NAD_binding_1"/>
    <property type="match status" value="1"/>
</dbReference>
<comment type="cofactor">
    <cofactor evidence="9">
        <name>FAD</name>
        <dbReference type="ChEBI" id="CHEBI:57692"/>
    </cofactor>
    <text evidence="9">Binds 1 FAD per subunit.</text>
</comment>
<keyword evidence="3 10" id="KW-0001">2Fe-2S</keyword>
<feature type="binding site" evidence="9">
    <location>
        <begin position="60"/>
        <end position="63"/>
    </location>
    <ligand>
        <name>FAD</name>
        <dbReference type="ChEBI" id="CHEBI:57692"/>
    </ligand>
</feature>
<dbReference type="PANTHER" id="PTHR43513">
    <property type="entry name" value="DIHYDROOROTATE DEHYDROGENASE B (NAD(+)), ELECTRON TRANSFER SUBUNIT"/>
    <property type="match status" value="1"/>
</dbReference>
<dbReference type="SUPFAM" id="SSF52343">
    <property type="entry name" value="Ferredoxin reductase-like, C-terminal NADP-linked domain"/>
    <property type="match status" value="1"/>
</dbReference>
<evidence type="ECO:0000256" key="4">
    <source>
        <dbReference type="ARBA" id="ARBA00022723"/>
    </source>
</evidence>
<dbReference type="SUPFAM" id="SSF63380">
    <property type="entry name" value="Riboflavin synthase domain-like"/>
    <property type="match status" value="1"/>
</dbReference>
<dbReference type="EMBL" id="DSQF01000022">
    <property type="protein sequence ID" value="HGZ43950.1"/>
    <property type="molecule type" value="Genomic_DNA"/>
</dbReference>
<evidence type="ECO:0000256" key="3">
    <source>
        <dbReference type="ARBA" id="ARBA00022714"/>
    </source>
</evidence>
<dbReference type="PANTHER" id="PTHR43513:SF3">
    <property type="entry name" value="DIHYDROOROTATE DEHYDROGENASE B (NAD(+)), ELECTRON TRANSFER SUBUNIT-RELATED"/>
    <property type="match status" value="1"/>
</dbReference>
<comment type="similarity">
    <text evidence="1">Belongs to the PyrK family.</text>
</comment>
<keyword evidence="2" id="KW-0813">Transport</keyword>
<keyword evidence="6 10" id="KW-0408">Iron</keyword>
<feature type="domain" description="FAD-binding FR-type" evidence="11">
    <location>
        <begin position="9"/>
        <end position="111"/>
    </location>
</feature>
<evidence type="ECO:0000256" key="9">
    <source>
        <dbReference type="PIRSR" id="PIRSR006816-1"/>
    </source>
</evidence>
<dbReference type="InterPro" id="IPR017927">
    <property type="entry name" value="FAD-bd_FR_type"/>
</dbReference>
<keyword evidence="9" id="KW-0274">FAD</keyword>
<dbReference type="InterPro" id="IPR037117">
    <property type="entry name" value="Dihydroorotate_DH_ele_sf"/>
</dbReference>
<evidence type="ECO:0000256" key="8">
    <source>
        <dbReference type="ARBA" id="ARBA00034078"/>
    </source>
</evidence>
<evidence type="ECO:0000256" key="1">
    <source>
        <dbReference type="ARBA" id="ARBA00006422"/>
    </source>
</evidence>
<keyword evidence="5" id="KW-0249">Electron transport</keyword>
<feature type="binding site" evidence="10">
    <location>
        <position position="245"/>
    </location>
    <ligand>
        <name>[2Fe-2S] cluster</name>
        <dbReference type="ChEBI" id="CHEBI:190135"/>
    </ligand>
</feature>
<evidence type="ECO:0000256" key="6">
    <source>
        <dbReference type="ARBA" id="ARBA00023004"/>
    </source>
</evidence>
<proteinExistence type="inferred from homology"/>
<gene>
    <name evidence="12" type="ORF">ENR23_11115</name>
</gene>
<comment type="caution">
    <text evidence="12">The sequence shown here is derived from an EMBL/GenBank/DDBJ whole genome shotgun (WGS) entry which is preliminary data.</text>
</comment>
<dbReference type="GO" id="GO:0006221">
    <property type="term" value="P:pyrimidine nucleotide biosynthetic process"/>
    <property type="evidence" value="ECO:0007669"/>
    <property type="project" value="InterPro"/>
</dbReference>
<reference evidence="12" key="1">
    <citation type="journal article" date="2020" name="mSystems">
        <title>Genome- and Community-Level Interaction Insights into Carbon Utilization and Element Cycling Functions of Hydrothermarchaeota in Hydrothermal Sediment.</title>
        <authorList>
            <person name="Zhou Z."/>
            <person name="Liu Y."/>
            <person name="Xu W."/>
            <person name="Pan J."/>
            <person name="Luo Z.H."/>
            <person name="Li M."/>
        </authorList>
    </citation>
    <scope>NUCLEOTIDE SEQUENCE [LARGE SCALE GENOMIC DNA]</scope>
    <source>
        <strain evidence="12">SpSt-381</strain>
    </source>
</reference>
<evidence type="ECO:0000256" key="7">
    <source>
        <dbReference type="ARBA" id="ARBA00023014"/>
    </source>
</evidence>
<keyword evidence="7 10" id="KW-0411">Iron-sulfur</keyword>
<dbReference type="PRINTS" id="PR00409">
    <property type="entry name" value="PHDIOXRDTASE"/>
</dbReference>
<keyword evidence="4 10" id="KW-0479">Metal-binding</keyword>
<dbReference type="Gene3D" id="2.10.240.10">
    <property type="entry name" value="Dihydroorotate dehydrogenase, electron transfer subunit"/>
    <property type="match status" value="1"/>
</dbReference>
<name>A0A832MLP7_UNCEI</name>
<evidence type="ECO:0000256" key="2">
    <source>
        <dbReference type="ARBA" id="ARBA00022448"/>
    </source>
</evidence>
<dbReference type="Gene3D" id="3.40.50.80">
    <property type="entry name" value="Nucleotide-binding domain of ferredoxin-NADP reductase (FNR) module"/>
    <property type="match status" value="1"/>
</dbReference>
<dbReference type="InterPro" id="IPR039261">
    <property type="entry name" value="FNR_nucleotide-bd"/>
</dbReference>
<dbReference type="GO" id="GO:0050660">
    <property type="term" value="F:flavin adenine dinucleotide binding"/>
    <property type="evidence" value="ECO:0007669"/>
    <property type="project" value="InterPro"/>
</dbReference>
<feature type="binding site" evidence="10">
    <location>
        <position position="242"/>
    </location>
    <ligand>
        <name>[2Fe-2S] cluster</name>
        <dbReference type="ChEBI" id="CHEBI:190135"/>
    </ligand>
</feature>
<dbReference type="InterPro" id="IPR001433">
    <property type="entry name" value="OxRdtase_FAD/NAD-bd"/>
</dbReference>
<dbReference type="GO" id="GO:0046872">
    <property type="term" value="F:metal ion binding"/>
    <property type="evidence" value="ECO:0007669"/>
    <property type="project" value="UniProtKB-KW"/>
</dbReference>
<comment type="cofactor">
    <cofactor evidence="8">
        <name>[2Fe-2S] cluster</name>
        <dbReference type="ChEBI" id="CHEBI:190135"/>
    </cofactor>
</comment>
<evidence type="ECO:0000313" key="12">
    <source>
        <dbReference type="EMBL" id="HGZ43950.1"/>
    </source>
</evidence>
<evidence type="ECO:0000256" key="5">
    <source>
        <dbReference type="ARBA" id="ARBA00022982"/>
    </source>
</evidence>
<organism evidence="12">
    <name type="scientific">Eiseniibacteriota bacterium</name>
    <dbReference type="NCBI Taxonomy" id="2212470"/>
    <lineage>
        <taxon>Bacteria</taxon>
        <taxon>Candidatus Eiseniibacteriota</taxon>
    </lineage>
</organism>
<keyword evidence="9" id="KW-0285">Flavoprotein</keyword>
<evidence type="ECO:0000259" key="11">
    <source>
        <dbReference type="PROSITE" id="PS51384"/>
    </source>
</evidence>
<accession>A0A832MLP7</accession>
<feature type="binding site" evidence="10">
    <location>
        <position position="237"/>
    </location>
    <ligand>
        <name>[2Fe-2S] cluster</name>
        <dbReference type="ChEBI" id="CHEBI:190135"/>
    </ligand>
</feature>